<dbReference type="NCBIfam" id="TIGR02830">
    <property type="entry name" value="spore_III_AG"/>
    <property type="match status" value="1"/>
</dbReference>
<dbReference type="InterPro" id="IPR014195">
    <property type="entry name" value="Spore_III_AG"/>
</dbReference>
<dbReference type="Proteomes" id="UP000199516">
    <property type="component" value="Unassembled WGS sequence"/>
</dbReference>
<keyword evidence="2" id="KW-1133">Transmembrane helix</keyword>
<keyword evidence="4" id="KW-1185">Reference proteome</keyword>
<dbReference type="EMBL" id="FONT01000001">
    <property type="protein sequence ID" value="SFE31005.1"/>
    <property type="molecule type" value="Genomic_DNA"/>
</dbReference>
<dbReference type="AlphaFoldDB" id="A0A1I1ZH71"/>
<evidence type="ECO:0000256" key="1">
    <source>
        <dbReference type="SAM" id="MobiDB-lite"/>
    </source>
</evidence>
<evidence type="ECO:0000256" key="2">
    <source>
        <dbReference type="SAM" id="Phobius"/>
    </source>
</evidence>
<protein>
    <submittedName>
        <fullName evidence="3">Stage III sporulation protein AG</fullName>
    </submittedName>
</protein>
<feature type="transmembrane region" description="Helical" evidence="2">
    <location>
        <begin position="26"/>
        <end position="46"/>
    </location>
</feature>
<feature type="region of interest" description="Disordered" evidence="1">
    <location>
        <begin position="126"/>
        <end position="145"/>
    </location>
</feature>
<accession>A0A1I1ZH71</accession>
<sequence length="216" mass="24525">MTENNNKNFLKGLLSKKNKGSAQKTVPVYLIVILLFGIFLMIAGTIGKEKDETEKEWLRDNKNQQEIVETKATPTELEKIPDKEKAIQDRLAIMLENISGVSRVEVMVNLQGSEEKVYEKNTIFRQQTTREEEHQGGSREVEDGTKEEQIVIVRQGDQEKPILLHTKKPEARGVLVVAEGVSDLKVKEWVVEAVTRSLDVPPHKVSVLPREREEGE</sequence>
<dbReference type="OrthoDB" id="2381602at2"/>
<dbReference type="STRING" id="930128.SAMN05192532_101240"/>
<keyword evidence="2" id="KW-0472">Membrane</keyword>
<feature type="compositionally biased region" description="Basic and acidic residues" evidence="1">
    <location>
        <begin position="128"/>
        <end position="145"/>
    </location>
</feature>
<proteinExistence type="predicted"/>
<name>A0A1I1ZH71_9BACI</name>
<dbReference type="RefSeq" id="WP_091656294.1">
    <property type="nucleotide sequence ID" value="NZ_FONT01000001.1"/>
</dbReference>
<gene>
    <name evidence="3" type="ORF">SAMN05192532_101240</name>
</gene>
<evidence type="ECO:0000313" key="3">
    <source>
        <dbReference type="EMBL" id="SFE31005.1"/>
    </source>
</evidence>
<reference evidence="3 4" key="1">
    <citation type="submission" date="2016-10" db="EMBL/GenBank/DDBJ databases">
        <authorList>
            <person name="de Groot N.N."/>
        </authorList>
    </citation>
    <scope>NUCLEOTIDE SEQUENCE [LARGE SCALE GENOMIC DNA]</scope>
    <source>
        <strain evidence="3 4">DSM 23995</strain>
    </source>
</reference>
<keyword evidence="2" id="KW-0812">Transmembrane</keyword>
<evidence type="ECO:0000313" key="4">
    <source>
        <dbReference type="Proteomes" id="UP000199516"/>
    </source>
</evidence>
<organism evidence="3 4">
    <name type="scientific">Alteribacillus iranensis</name>
    <dbReference type="NCBI Taxonomy" id="930128"/>
    <lineage>
        <taxon>Bacteria</taxon>
        <taxon>Bacillati</taxon>
        <taxon>Bacillota</taxon>
        <taxon>Bacilli</taxon>
        <taxon>Bacillales</taxon>
        <taxon>Bacillaceae</taxon>
        <taxon>Alteribacillus</taxon>
    </lineage>
</organism>